<dbReference type="HOGENOM" id="CLU_1561379_0_0_4"/>
<gene>
    <name evidence="1" type="ORF">OFAG_02241</name>
</gene>
<sequence>MRFVQERFCRFIRPAKGRAPAVFHINPDCPNQSACSARLTRAFQKTGLKRPETGLGPVWARRLTEARKGLRPPVLQTVRAARSTCSLPLSLPCFGSVQTGISRRSRPFPFPASGQPENVSRNRRLFSGRAKTRLSLSGFMPSCLPPNRIPRLRILPVLPFTLFSHHPGNLP</sequence>
<organism evidence="1 2">
    <name type="scientific">Oxalobacter paraformigenes</name>
    <dbReference type="NCBI Taxonomy" id="556268"/>
    <lineage>
        <taxon>Bacteria</taxon>
        <taxon>Pseudomonadati</taxon>
        <taxon>Pseudomonadota</taxon>
        <taxon>Betaproteobacteria</taxon>
        <taxon>Burkholderiales</taxon>
        <taxon>Oxalobacteraceae</taxon>
        <taxon>Oxalobacter</taxon>
    </lineage>
</organism>
<comment type="caution">
    <text evidence="1">The sequence shown here is derived from an EMBL/GenBank/DDBJ whole genome shotgun (WGS) entry which is preliminary data.</text>
</comment>
<name>T5LEC0_9BURK</name>
<keyword evidence="2" id="KW-1185">Reference proteome</keyword>
<dbReference type="EMBL" id="ACDP02000021">
    <property type="protein sequence ID" value="EQM95216.1"/>
    <property type="molecule type" value="Genomic_DNA"/>
</dbReference>
<accession>T5LEC0</accession>
<reference evidence="1" key="1">
    <citation type="submission" date="2011-10" db="EMBL/GenBank/DDBJ databases">
        <title>The Genome Sequence of Oxalobacter formigenes HOxBLS.</title>
        <authorList>
            <consortium name="The Broad Institute Genome Sequencing Platform"/>
            <person name="Earl A."/>
            <person name="Ward D."/>
            <person name="Feldgarden M."/>
            <person name="Gevers D."/>
            <person name="Allison M.J."/>
            <person name="Humphrey S."/>
            <person name="Young S.K."/>
            <person name="Zeng Q."/>
            <person name="Gargeya S."/>
            <person name="Fitzgerald M."/>
            <person name="Haas B."/>
            <person name="Abouelleil A."/>
            <person name="Alvarado L."/>
            <person name="Arachchi H.M."/>
            <person name="Berlin A."/>
            <person name="Brown A."/>
            <person name="Chapman S.B."/>
            <person name="Chen Z."/>
            <person name="Dunbar C."/>
            <person name="Freedman E."/>
            <person name="Gearin G."/>
            <person name="Goldberg J."/>
            <person name="Griggs A."/>
            <person name="Gujja S."/>
            <person name="Heiman D."/>
            <person name="Howarth C."/>
            <person name="Larson L."/>
            <person name="Lui A."/>
            <person name="MacDonald P.J.P."/>
            <person name="Montmayeur A."/>
            <person name="Murphy C."/>
            <person name="Neiman D."/>
            <person name="Pearson M."/>
            <person name="Priest M."/>
            <person name="Roberts A."/>
            <person name="Saif S."/>
            <person name="Shea T."/>
            <person name="Shenoy N."/>
            <person name="Sisk P."/>
            <person name="Stolte C."/>
            <person name="Sykes S."/>
            <person name="Wortman J."/>
            <person name="Nusbaum C."/>
            <person name="Birren B."/>
        </authorList>
    </citation>
    <scope>NUCLEOTIDE SEQUENCE [LARGE SCALE GENOMIC DNA]</scope>
    <source>
        <strain evidence="1">HOxBLS</strain>
    </source>
</reference>
<proteinExistence type="predicted"/>
<evidence type="ECO:0000313" key="1">
    <source>
        <dbReference type="EMBL" id="EQM95216.1"/>
    </source>
</evidence>
<dbReference type="AlphaFoldDB" id="T5LEC0"/>
<dbReference type="Proteomes" id="UP000003973">
    <property type="component" value="Unassembled WGS sequence"/>
</dbReference>
<evidence type="ECO:0000313" key="2">
    <source>
        <dbReference type="Proteomes" id="UP000003973"/>
    </source>
</evidence>
<protein>
    <submittedName>
        <fullName evidence="1">Uncharacterized protein</fullName>
    </submittedName>
</protein>